<dbReference type="OrthoDB" id="1272283at2"/>
<keyword evidence="8" id="KW-1185">Reference proteome</keyword>
<feature type="transmembrane region" description="Helical" evidence="5">
    <location>
        <begin position="56"/>
        <end position="75"/>
    </location>
</feature>
<keyword evidence="3 5" id="KW-1133">Transmembrane helix</keyword>
<dbReference type="EMBL" id="FRAM01000001">
    <property type="protein sequence ID" value="SHK05612.1"/>
    <property type="molecule type" value="Genomic_DNA"/>
</dbReference>
<dbReference type="AlphaFoldDB" id="A0A1M6PCM4"/>
<organism evidence="7 8">
    <name type="scientific">Epilithonimonas mollis</name>
    <dbReference type="NCBI Taxonomy" id="216903"/>
    <lineage>
        <taxon>Bacteria</taxon>
        <taxon>Pseudomonadati</taxon>
        <taxon>Bacteroidota</taxon>
        <taxon>Flavobacteriia</taxon>
        <taxon>Flavobacteriales</taxon>
        <taxon>Weeksellaceae</taxon>
        <taxon>Chryseobacterium group</taxon>
        <taxon>Epilithonimonas</taxon>
    </lineage>
</organism>
<accession>A0A1M6PCM4</accession>
<feature type="transmembrane region" description="Helical" evidence="5">
    <location>
        <begin position="12"/>
        <end position="36"/>
    </location>
</feature>
<reference evidence="8" key="1">
    <citation type="submission" date="2016-11" db="EMBL/GenBank/DDBJ databases">
        <authorList>
            <person name="Varghese N."/>
            <person name="Submissions S."/>
        </authorList>
    </citation>
    <scope>NUCLEOTIDE SEQUENCE [LARGE SCALE GENOMIC DNA]</scope>
    <source>
        <strain evidence="8">DSM 18016</strain>
    </source>
</reference>
<sequence>MKQLILRHKQVIFFIVAGGLSAIVEIGAFKILSIYLPKFFLWEYNLYGIKYPFSNILSTSCGIITNYFLSIWFVFERGKYSKRREFFYFISVSVASTIISLLLFQILYHFVFRDVIDLKFYVLSPEMMSKITAILLVSMLNYSIKKKVIFNG</sequence>
<gene>
    <name evidence="7" type="ORF">SAMN05444371_1005</name>
</gene>
<dbReference type="GO" id="GO:0000271">
    <property type="term" value="P:polysaccharide biosynthetic process"/>
    <property type="evidence" value="ECO:0007669"/>
    <property type="project" value="InterPro"/>
</dbReference>
<comment type="subcellular location">
    <subcellularLocation>
        <location evidence="1">Membrane</location>
        <topology evidence="1">Multi-pass membrane protein</topology>
    </subcellularLocation>
</comment>
<evidence type="ECO:0000256" key="2">
    <source>
        <dbReference type="ARBA" id="ARBA00022692"/>
    </source>
</evidence>
<keyword evidence="4 5" id="KW-0472">Membrane</keyword>
<dbReference type="STRING" id="216903.SAMN05444371_1005"/>
<name>A0A1M6PCM4_9FLAO</name>
<feature type="transmembrane region" description="Helical" evidence="5">
    <location>
        <begin position="127"/>
        <end position="144"/>
    </location>
</feature>
<feature type="domain" description="GtrA/DPMS transmembrane" evidence="6">
    <location>
        <begin position="14"/>
        <end position="150"/>
    </location>
</feature>
<evidence type="ECO:0000256" key="5">
    <source>
        <dbReference type="SAM" id="Phobius"/>
    </source>
</evidence>
<evidence type="ECO:0000313" key="8">
    <source>
        <dbReference type="Proteomes" id="UP000184498"/>
    </source>
</evidence>
<dbReference type="Proteomes" id="UP000184498">
    <property type="component" value="Unassembled WGS sequence"/>
</dbReference>
<protein>
    <submittedName>
        <fullName evidence="7">Putative flippase GtrA (Transmembrane translocase of bactoprenol-linked glucose)</fullName>
    </submittedName>
</protein>
<evidence type="ECO:0000256" key="1">
    <source>
        <dbReference type="ARBA" id="ARBA00004141"/>
    </source>
</evidence>
<dbReference type="Pfam" id="PF04138">
    <property type="entry name" value="GtrA_DPMS_TM"/>
    <property type="match status" value="1"/>
</dbReference>
<evidence type="ECO:0000256" key="3">
    <source>
        <dbReference type="ARBA" id="ARBA00022989"/>
    </source>
</evidence>
<dbReference type="InterPro" id="IPR007267">
    <property type="entry name" value="GtrA_DPMS_TM"/>
</dbReference>
<evidence type="ECO:0000256" key="4">
    <source>
        <dbReference type="ARBA" id="ARBA00023136"/>
    </source>
</evidence>
<keyword evidence="2 5" id="KW-0812">Transmembrane</keyword>
<proteinExistence type="predicted"/>
<dbReference type="RefSeq" id="WP_072996695.1">
    <property type="nucleotide sequence ID" value="NZ_FRAM01000001.1"/>
</dbReference>
<dbReference type="GO" id="GO:0016020">
    <property type="term" value="C:membrane"/>
    <property type="evidence" value="ECO:0007669"/>
    <property type="project" value="UniProtKB-SubCell"/>
</dbReference>
<feature type="transmembrane region" description="Helical" evidence="5">
    <location>
        <begin position="87"/>
        <end position="107"/>
    </location>
</feature>
<evidence type="ECO:0000313" key="7">
    <source>
        <dbReference type="EMBL" id="SHK05612.1"/>
    </source>
</evidence>
<evidence type="ECO:0000259" key="6">
    <source>
        <dbReference type="Pfam" id="PF04138"/>
    </source>
</evidence>